<keyword evidence="1" id="KW-0472">Membrane</keyword>
<comment type="caution">
    <text evidence="2">The sequence shown here is derived from an EMBL/GenBank/DDBJ whole genome shotgun (WGS) entry which is preliminary data.</text>
</comment>
<dbReference type="InterPro" id="IPR006938">
    <property type="entry name" value="DUF624"/>
</dbReference>
<evidence type="ECO:0000313" key="3">
    <source>
        <dbReference type="Proteomes" id="UP000240509"/>
    </source>
</evidence>
<dbReference type="Proteomes" id="UP000240509">
    <property type="component" value="Unassembled WGS sequence"/>
</dbReference>
<evidence type="ECO:0000313" key="2">
    <source>
        <dbReference type="EMBL" id="PTL38528.1"/>
    </source>
</evidence>
<feature type="transmembrane region" description="Helical" evidence="1">
    <location>
        <begin position="190"/>
        <end position="211"/>
    </location>
</feature>
<evidence type="ECO:0008006" key="4">
    <source>
        <dbReference type="Google" id="ProtNLM"/>
    </source>
</evidence>
<feature type="transmembrane region" description="Helical" evidence="1">
    <location>
        <begin position="98"/>
        <end position="118"/>
    </location>
</feature>
<sequence>MNGFHNFFDWTAKFAVLNVMWLIVSIPVLLLGAMVLTGSASGLEIELFAASALLLPLFFFPATAALFSSVRDMVMEKEPRSMARQFIVHLAKGYRQSVSGGIILTLIWLVWAVDYYYFYGVNVLFQFVFLGLAVPLILVTIYFFILQAHYDVKLKELFKKAFILTFGNIRLSLMIFGASFLIFYVSVNSLVFLLLFFSGSITAFLVFSFFYKYYTKVSAAGASQGGIG</sequence>
<keyword evidence="1" id="KW-1133">Transmembrane helix</keyword>
<organism evidence="2 3">
    <name type="scientific">Alkalicoccus saliphilus</name>
    <dbReference type="NCBI Taxonomy" id="200989"/>
    <lineage>
        <taxon>Bacteria</taxon>
        <taxon>Bacillati</taxon>
        <taxon>Bacillota</taxon>
        <taxon>Bacilli</taxon>
        <taxon>Bacillales</taxon>
        <taxon>Bacillaceae</taxon>
        <taxon>Alkalicoccus</taxon>
    </lineage>
</organism>
<dbReference type="AlphaFoldDB" id="A0A2T4U553"/>
<proteinExistence type="predicted"/>
<dbReference type="EMBL" id="PZJJ01000017">
    <property type="protein sequence ID" value="PTL38528.1"/>
    <property type="molecule type" value="Genomic_DNA"/>
</dbReference>
<keyword evidence="3" id="KW-1185">Reference proteome</keyword>
<feature type="transmembrane region" description="Helical" evidence="1">
    <location>
        <begin position="47"/>
        <end position="67"/>
    </location>
</feature>
<dbReference type="Pfam" id="PF04854">
    <property type="entry name" value="DUF624"/>
    <property type="match status" value="1"/>
</dbReference>
<gene>
    <name evidence="2" type="ORF">C6Y45_10815</name>
</gene>
<protein>
    <recommendedName>
        <fullName evidence="4">DUF624 domain-containing protein</fullName>
    </recommendedName>
</protein>
<dbReference type="OrthoDB" id="2182676at2"/>
<feature type="transmembrane region" description="Helical" evidence="1">
    <location>
        <begin position="161"/>
        <end position="184"/>
    </location>
</feature>
<name>A0A2T4U553_9BACI</name>
<dbReference type="RefSeq" id="WP_107585233.1">
    <property type="nucleotide sequence ID" value="NZ_PZJJ01000017.1"/>
</dbReference>
<feature type="transmembrane region" description="Helical" evidence="1">
    <location>
        <begin position="124"/>
        <end position="149"/>
    </location>
</feature>
<feature type="transmembrane region" description="Helical" evidence="1">
    <location>
        <begin position="12"/>
        <end position="35"/>
    </location>
</feature>
<keyword evidence="1" id="KW-0812">Transmembrane</keyword>
<evidence type="ECO:0000256" key="1">
    <source>
        <dbReference type="SAM" id="Phobius"/>
    </source>
</evidence>
<accession>A0A2T4U553</accession>
<reference evidence="2 3" key="1">
    <citation type="submission" date="2018-03" db="EMBL/GenBank/DDBJ databases">
        <title>Alkalicoccus saliphilus sp. nov., isolated from a mineral pool.</title>
        <authorList>
            <person name="Zhao B."/>
        </authorList>
    </citation>
    <scope>NUCLEOTIDE SEQUENCE [LARGE SCALE GENOMIC DNA]</scope>
    <source>
        <strain evidence="2 3">6AG</strain>
    </source>
</reference>